<reference evidence="1 2" key="1">
    <citation type="submission" date="2023-03" db="EMBL/GenBank/DDBJ databases">
        <title>High-quality genome of Scylla paramamosain provides insights in environmental adaptation.</title>
        <authorList>
            <person name="Zhang L."/>
        </authorList>
    </citation>
    <scope>NUCLEOTIDE SEQUENCE [LARGE SCALE GENOMIC DNA]</scope>
    <source>
        <strain evidence="1">LZ_2023a</strain>
        <tissue evidence="1">Muscle</tissue>
    </source>
</reference>
<evidence type="ECO:0000313" key="2">
    <source>
        <dbReference type="Proteomes" id="UP001487740"/>
    </source>
</evidence>
<proteinExistence type="predicted"/>
<comment type="caution">
    <text evidence="1">The sequence shown here is derived from an EMBL/GenBank/DDBJ whole genome shotgun (WGS) entry which is preliminary data.</text>
</comment>
<accession>A0AAW0TAI3</accession>
<keyword evidence="2" id="KW-1185">Reference proteome</keyword>
<protein>
    <submittedName>
        <fullName evidence="1">Uncharacterized protein</fullName>
    </submittedName>
</protein>
<gene>
    <name evidence="1" type="ORF">O3P69_014311</name>
</gene>
<organism evidence="1 2">
    <name type="scientific">Scylla paramamosain</name>
    <name type="common">Mud crab</name>
    <dbReference type="NCBI Taxonomy" id="85552"/>
    <lineage>
        <taxon>Eukaryota</taxon>
        <taxon>Metazoa</taxon>
        <taxon>Ecdysozoa</taxon>
        <taxon>Arthropoda</taxon>
        <taxon>Crustacea</taxon>
        <taxon>Multicrustacea</taxon>
        <taxon>Malacostraca</taxon>
        <taxon>Eumalacostraca</taxon>
        <taxon>Eucarida</taxon>
        <taxon>Decapoda</taxon>
        <taxon>Pleocyemata</taxon>
        <taxon>Brachyura</taxon>
        <taxon>Eubrachyura</taxon>
        <taxon>Portunoidea</taxon>
        <taxon>Portunidae</taxon>
        <taxon>Portuninae</taxon>
        <taxon>Scylla</taxon>
    </lineage>
</organism>
<dbReference type="EMBL" id="JARAKH010000034">
    <property type="protein sequence ID" value="KAK8384649.1"/>
    <property type="molecule type" value="Genomic_DNA"/>
</dbReference>
<dbReference type="Proteomes" id="UP001487740">
    <property type="component" value="Unassembled WGS sequence"/>
</dbReference>
<name>A0AAW0TAI3_SCYPA</name>
<evidence type="ECO:0000313" key="1">
    <source>
        <dbReference type="EMBL" id="KAK8384649.1"/>
    </source>
</evidence>
<dbReference type="AlphaFoldDB" id="A0AAW0TAI3"/>
<sequence length="100" mass="11405">MFLSMQATPPSRPSSTCLLEHAQTFRGQRGYVMELPCRVEKVEEPEECGGALGMDSHITSQLLFPPAEGQEEEEEVYVMVIGKMEDMNEKEEEKEEKKDH</sequence>